<dbReference type="SUPFAM" id="SSF52172">
    <property type="entry name" value="CheY-like"/>
    <property type="match status" value="1"/>
</dbReference>
<feature type="domain" description="Response regulatory" evidence="1">
    <location>
        <begin position="1"/>
        <end position="37"/>
    </location>
</feature>
<gene>
    <name evidence="2" type="ORF">S03H2_16915</name>
</gene>
<protein>
    <recommendedName>
        <fullName evidence="1">Response regulatory domain-containing protein</fullName>
    </recommendedName>
</protein>
<evidence type="ECO:0000313" key="2">
    <source>
        <dbReference type="EMBL" id="GAH44094.1"/>
    </source>
</evidence>
<name>X1GR64_9ZZZZ</name>
<dbReference type="AlphaFoldDB" id="X1GR64"/>
<evidence type="ECO:0000259" key="1">
    <source>
        <dbReference type="PROSITE" id="PS50110"/>
    </source>
</evidence>
<comment type="caution">
    <text evidence="2">The sequence shown here is derived from an EMBL/GenBank/DDBJ whole genome shotgun (WGS) entry which is preliminary data.</text>
</comment>
<reference evidence="2" key="1">
    <citation type="journal article" date="2014" name="Front. Microbiol.">
        <title>High frequency of phylogenetically diverse reductive dehalogenase-homologous genes in deep subseafloor sedimentary metagenomes.</title>
        <authorList>
            <person name="Kawai M."/>
            <person name="Futagami T."/>
            <person name="Toyoda A."/>
            <person name="Takaki Y."/>
            <person name="Nishi S."/>
            <person name="Hori S."/>
            <person name="Arai W."/>
            <person name="Tsubouchi T."/>
            <person name="Morono Y."/>
            <person name="Uchiyama I."/>
            <person name="Ito T."/>
            <person name="Fujiyama A."/>
            <person name="Inagaki F."/>
            <person name="Takami H."/>
        </authorList>
    </citation>
    <scope>NUCLEOTIDE SEQUENCE</scope>
    <source>
        <strain evidence="2">Expedition CK06-06</strain>
    </source>
</reference>
<dbReference type="PROSITE" id="PS50110">
    <property type="entry name" value="RESPONSE_REGULATORY"/>
    <property type="match status" value="1"/>
</dbReference>
<sequence>ARGEPESVAKAMELGADDYIVKPFDYKDLLARLDNAMHRHHEC</sequence>
<dbReference type="Gene3D" id="6.10.250.690">
    <property type="match status" value="1"/>
</dbReference>
<organism evidence="2">
    <name type="scientific">marine sediment metagenome</name>
    <dbReference type="NCBI Taxonomy" id="412755"/>
    <lineage>
        <taxon>unclassified sequences</taxon>
        <taxon>metagenomes</taxon>
        <taxon>ecological metagenomes</taxon>
    </lineage>
</organism>
<feature type="non-terminal residue" evidence="2">
    <location>
        <position position="1"/>
    </location>
</feature>
<proteinExistence type="predicted"/>
<dbReference type="GO" id="GO:0000160">
    <property type="term" value="P:phosphorelay signal transduction system"/>
    <property type="evidence" value="ECO:0007669"/>
    <property type="project" value="InterPro"/>
</dbReference>
<dbReference type="InterPro" id="IPR011006">
    <property type="entry name" value="CheY-like_superfamily"/>
</dbReference>
<dbReference type="EMBL" id="BARU01008682">
    <property type="protein sequence ID" value="GAH44094.1"/>
    <property type="molecule type" value="Genomic_DNA"/>
</dbReference>
<accession>X1GR64</accession>
<dbReference type="InterPro" id="IPR001789">
    <property type="entry name" value="Sig_transdc_resp-reg_receiver"/>
</dbReference>